<keyword evidence="1" id="KW-0812">Transmembrane</keyword>
<feature type="transmembrane region" description="Helical" evidence="1">
    <location>
        <begin position="131"/>
        <end position="153"/>
    </location>
</feature>
<evidence type="ECO:0000256" key="1">
    <source>
        <dbReference type="SAM" id="Phobius"/>
    </source>
</evidence>
<gene>
    <name evidence="2" type="ORF">SAPINGB_P005949</name>
</gene>
<dbReference type="GeneID" id="43584763"/>
<feature type="transmembrane region" description="Helical" evidence="1">
    <location>
        <begin position="66"/>
        <end position="91"/>
    </location>
</feature>
<evidence type="ECO:0000313" key="3">
    <source>
        <dbReference type="Proteomes" id="UP000398389"/>
    </source>
</evidence>
<keyword evidence="1" id="KW-0472">Membrane</keyword>
<dbReference type="RefSeq" id="XP_031856554.1">
    <property type="nucleotide sequence ID" value="XM_032000663.1"/>
</dbReference>
<keyword evidence="3" id="KW-1185">Reference proteome</keyword>
<sequence length="251" mass="27942">MPVFISPPPTTSLSSSTKEALVFPGLYLSAAAIHIFFLFPQKASPIIRYLNGLHSDPYVMALAQNLGYAIGALFMLGFVLMPLVVLVLLFANGMDPALDGQCLLEQPLWPPSTINSSIQSLSPECLAYRRYHMVLVVGIAIGMLHHIQLSIAWDNFERVALMKKAPVQQTLFSGVSYLNLMCTIVFTLTITFIPIPYLPLQFKFFFTVLAFSSIRIPGTIFEIIYELQMRPGAIVYEEGQVIMNGYEPVTQ</sequence>
<keyword evidence="1" id="KW-1133">Transmembrane helix</keyword>
<feature type="transmembrane region" description="Helical" evidence="1">
    <location>
        <begin position="20"/>
        <end position="39"/>
    </location>
</feature>
<protein>
    <submittedName>
        <fullName evidence="2">Uncharacterized protein</fullName>
    </submittedName>
</protein>
<organism evidence="2 3">
    <name type="scientific">Magnusiomyces paraingens</name>
    <dbReference type="NCBI Taxonomy" id="2606893"/>
    <lineage>
        <taxon>Eukaryota</taxon>
        <taxon>Fungi</taxon>
        <taxon>Dikarya</taxon>
        <taxon>Ascomycota</taxon>
        <taxon>Saccharomycotina</taxon>
        <taxon>Dipodascomycetes</taxon>
        <taxon>Dipodascales</taxon>
        <taxon>Dipodascaceae</taxon>
        <taxon>Magnusiomyces</taxon>
    </lineage>
</organism>
<dbReference type="EMBL" id="CABVLU010000005">
    <property type="protein sequence ID" value="VVT57924.1"/>
    <property type="molecule type" value="Genomic_DNA"/>
</dbReference>
<feature type="transmembrane region" description="Helical" evidence="1">
    <location>
        <begin position="174"/>
        <end position="198"/>
    </location>
</feature>
<evidence type="ECO:0000313" key="2">
    <source>
        <dbReference type="EMBL" id="VVT57924.1"/>
    </source>
</evidence>
<reference evidence="2 3" key="1">
    <citation type="submission" date="2019-09" db="EMBL/GenBank/DDBJ databases">
        <authorList>
            <person name="Brejova B."/>
        </authorList>
    </citation>
    <scope>NUCLEOTIDE SEQUENCE [LARGE SCALE GENOMIC DNA]</scope>
</reference>
<dbReference type="Proteomes" id="UP000398389">
    <property type="component" value="Unassembled WGS sequence"/>
</dbReference>
<proteinExistence type="predicted"/>
<name>A0A5E8C2F3_9ASCO</name>
<dbReference type="AlphaFoldDB" id="A0A5E8C2F3"/>
<accession>A0A5E8C2F3</accession>